<name>A0A326RTG1_9BACT</name>
<protein>
    <submittedName>
        <fullName evidence="1">Uncharacterized protein</fullName>
    </submittedName>
</protein>
<comment type="caution">
    <text evidence="1">The sequence shown here is derived from an EMBL/GenBank/DDBJ whole genome shotgun (WGS) entry which is preliminary data.</text>
</comment>
<reference evidence="1 2" key="1">
    <citation type="submission" date="2018-06" db="EMBL/GenBank/DDBJ databases">
        <title>Genomic Encyclopedia of Archaeal and Bacterial Type Strains, Phase II (KMG-II): from individual species to whole genera.</title>
        <authorList>
            <person name="Goeker M."/>
        </authorList>
    </citation>
    <scope>NUCLEOTIDE SEQUENCE [LARGE SCALE GENOMIC DNA]</scope>
    <source>
        <strain evidence="1 2">T4</strain>
    </source>
</reference>
<evidence type="ECO:0000313" key="2">
    <source>
        <dbReference type="Proteomes" id="UP000248917"/>
    </source>
</evidence>
<proteinExistence type="predicted"/>
<dbReference type="Proteomes" id="UP000248917">
    <property type="component" value="Unassembled WGS sequence"/>
</dbReference>
<dbReference type="AlphaFoldDB" id="A0A326RTG1"/>
<dbReference type="EMBL" id="QKTX01000005">
    <property type="protein sequence ID" value="PZV83954.1"/>
    <property type="molecule type" value="Genomic_DNA"/>
</dbReference>
<accession>A0A326RTG1</accession>
<evidence type="ECO:0000313" key="1">
    <source>
        <dbReference type="EMBL" id="PZV83954.1"/>
    </source>
</evidence>
<keyword evidence="2" id="KW-1185">Reference proteome</keyword>
<organism evidence="1 2">
    <name type="scientific">Algoriphagus aquaeductus</name>
    <dbReference type="NCBI Taxonomy" id="475299"/>
    <lineage>
        <taxon>Bacteria</taxon>
        <taxon>Pseudomonadati</taxon>
        <taxon>Bacteroidota</taxon>
        <taxon>Cytophagia</taxon>
        <taxon>Cytophagales</taxon>
        <taxon>Cyclobacteriaceae</taxon>
        <taxon>Algoriphagus</taxon>
    </lineage>
</organism>
<gene>
    <name evidence="1" type="ORF">CLV31_105180</name>
</gene>
<sequence>MDWRHKMQEARHRNQDPIGYYGETYLAGQSLILDYSTFFTLINGYDIKAQKNLNGMFTSPSLMH</sequence>